<feature type="transmembrane region" description="Helical" evidence="5">
    <location>
        <begin position="501"/>
        <end position="521"/>
    </location>
</feature>
<dbReference type="SUPFAM" id="SSF161098">
    <property type="entry name" value="MetI-like"/>
    <property type="match status" value="2"/>
</dbReference>
<dbReference type="AlphaFoldDB" id="Q1QSE7"/>
<evidence type="ECO:0000256" key="1">
    <source>
        <dbReference type="ARBA" id="ARBA00004651"/>
    </source>
</evidence>
<dbReference type="EMBL" id="CP000285">
    <property type="protein sequence ID" value="ABE60611.1"/>
    <property type="molecule type" value="Genomic_DNA"/>
</dbReference>
<evidence type="ECO:0000256" key="5">
    <source>
        <dbReference type="RuleBase" id="RU363032"/>
    </source>
</evidence>
<feature type="transmembrane region" description="Helical" evidence="5">
    <location>
        <begin position="467"/>
        <end position="489"/>
    </location>
</feature>
<evidence type="ECO:0000256" key="3">
    <source>
        <dbReference type="ARBA" id="ARBA00022989"/>
    </source>
</evidence>
<dbReference type="PANTHER" id="PTHR42727">
    <property type="entry name" value="PHOSPHATE TRANSPORT SYSTEM PERMEASE PROTEIN"/>
    <property type="match status" value="1"/>
</dbReference>
<dbReference type="PANTHER" id="PTHR42727:SF1">
    <property type="entry name" value="PHOSPHATE TRANSPORT SYSTEM PERMEASE"/>
    <property type="match status" value="1"/>
</dbReference>
<evidence type="ECO:0000259" key="6">
    <source>
        <dbReference type="PROSITE" id="PS50928"/>
    </source>
</evidence>
<reference evidence="7 8" key="1">
    <citation type="journal article" date="2011" name="Stand. Genomic Sci.">
        <title>Complete genome sequence of the halophilic and highly halotolerant Chromohalobacter salexigens type strain (1H11(T)).</title>
        <authorList>
            <person name="Copeland A."/>
            <person name="O'Connor K."/>
            <person name="Lucas S."/>
            <person name="Lapidus A."/>
            <person name="Berry K.W."/>
            <person name="Detter J.C."/>
            <person name="Del Rio T.G."/>
            <person name="Hammon N."/>
            <person name="Dalin E."/>
            <person name="Tice H."/>
            <person name="Pitluck S."/>
            <person name="Bruce D."/>
            <person name="Goodwin L."/>
            <person name="Han C."/>
            <person name="Tapia R."/>
            <person name="Saunders E."/>
            <person name="Schmutz J."/>
            <person name="Brettin T."/>
            <person name="Larimer F."/>
            <person name="Land M."/>
            <person name="Hauser L."/>
            <person name="Vargas C."/>
            <person name="Nieto J.J."/>
            <person name="Kyrpides N.C."/>
            <person name="Ivanova N."/>
            <person name="Goker M."/>
            <person name="Klenk H.P."/>
            <person name="Csonka L.N."/>
            <person name="Woyke T."/>
        </authorList>
    </citation>
    <scope>NUCLEOTIDE SEQUENCE [LARGE SCALE GENOMIC DNA]</scope>
    <source>
        <strain evidence="8">ATCC BAA-138 / DSM 3043 / CIP 106854 / NCIMB 13768 / 1H11</strain>
    </source>
</reference>
<protein>
    <submittedName>
        <fullName evidence="7">Binding-protein-dependent transport systems inner membrane component</fullName>
    </submittedName>
</protein>
<name>Q1QSE7_CHRI1</name>
<feature type="transmembrane region" description="Helical" evidence="5">
    <location>
        <begin position="669"/>
        <end position="691"/>
    </location>
</feature>
<dbReference type="Gene3D" id="1.10.3720.10">
    <property type="entry name" value="MetI-like"/>
    <property type="match status" value="1"/>
</dbReference>
<keyword evidence="5" id="KW-0813">Transport</keyword>
<evidence type="ECO:0000256" key="2">
    <source>
        <dbReference type="ARBA" id="ARBA00022692"/>
    </source>
</evidence>
<dbReference type="OrthoDB" id="9785113at2"/>
<dbReference type="CDD" id="cd06261">
    <property type="entry name" value="TM_PBP2"/>
    <property type="match status" value="1"/>
</dbReference>
<comment type="similarity">
    <text evidence="5">Belongs to the binding-protein-dependent transport system permease family.</text>
</comment>
<proteinExistence type="inferred from homology"/>
<dbReference type="GO" id="GO:0055085">
    <property type="term" value="P:transmembrane transport"/>
    <property type="evidence" value="ECO:0007669"/>
    <property type="project" value="InterPro"/>
</dbReference>
<feature type="transmembrane region" description="Helical" evidence="5">
    <location>
        <begin position="553"/>
        <end position="572"/>
    </location>
</feature>
<dbReference type="GeneID" id="95335958"/>
<evidence type="ECO:0000256" key="4">
    <source>
        <dbReference type="ARBA" id="ARBA00023136"/>
    </source>
</evidence>
<comment type="subcellular location">
    <subcellularLocation>
        <location evidence="1 5">Cell membrane</location>
        <topology evidence="1 5">Multi-pass membrane protein</topology>
    </subcellularLocation>
</comment>
<dbReference type="eggNOG" id="COG4590">
    <property type="taxonomic scope" value="Bacteria"/>
</dbReference>
<feature type="transmembrane region" description="Helical" evidence="5">
    <location>
        <begin position="440"/>
        <end position="461"/>
    </location>
</feature>
<keyword evidence="4 5" id="KW-0472">Membrane</keyword>
<dbReference type="KEGG" id="csa:Csal_3267"/>
<accession>Q1QSE7</accession>
<dbReference type="RefSeq" id="WP_011508557.1">
    <property type="nucleotide sequence ID" value="NC_007963.1"/>
</dbReference>
<dbReference type="InterPro" id="IPR035906">
    <property type="entry name" value="MetI-like_sf"/>
</dbReference>
<organism evidence="7 8">
    <name type="scientific">Chromohalobacter israelensis (strain ATCC BAA-138 / DSM 3043 / CIP 106854 / NCIMB 13768 / 1H11)</name>
    <name type="common">Chromohalobacter salexigens</name>
    <dbReference type="NCBI Taxonomy" id="290398"/>
    <lineage>
        <taxon>Bacteria</taxon>
        <taxon>Pseudomonadati</taxon>
        <taxon>Pseudomonadota</taxon>
        <taxon>Gammaproteobacteria</taxon>
        <taxon>Oceanospirillales</taxon>
        <taxon>Halomonadaceae</taxon>
        <taxon>Chromohalobacter</taxon>
    </lineage>
</organism>
<gene>
    <name evidence="7" type="ordered locus">Csal_3267</name>
</gene>
<keyword evidence="8" id="KW-1185">Reference proteome</keyword>
<dbReference type="GO" id="GO:0005886">
    <property type="term" value="C:plasma membrane"/>
    <property type="evidence" value="ECO:0007669"/>
    <property type="project" value="UniProtKB-SubCell"/>
</dbReference>
<dbReference type="InterPro" id="IPR000515">
    <property type="entry name" value="MetI-like"/>
</dbReference>
<feature type="transmembrane region" description="Helical" evidence="5">
    <location>
        <begin position="406"/>
        <end position="428"/>
    </location>
</feature>
<dbReference type="STRING" id="290398.Csal_3267"/>
<dbReference type="SUPFAM" id="SSF63829">
    <property type="entry name" value="Calcium-dependent phosphotriesterase"/>
    <property type="match status" value="1"/>
</dbReference>
<keyword evidence="3 5" id="KW-1133">Transmembrane helix</keyword>
<evidence type="ECO:0000313" key="7">
    <source>
        <dbReference type="EMBL" id="ABE60611.1"/>
    </source>
</evidence>
<feature type="domain" description="ABC transmembrane type-1" evidence="6">
    <location>
        <begin position="400"/>
        <end position="688"/>
    </location>
</feature>
<keyword evidence="2 5" id="KW-0812">Transmembrane</keyword>
<dbReference type="PROSITE" id="PS50928">
    <property type="entry name" value="ABC_TM1"/>
    <property type="match status" value="1"/>
</dbReference>
<evidence type="ECO:0000313" key="8">
    <source>
        <dbReference type="Proteomes" id="UP000000239"/>
    </source>
</evidence>
<sequence length="706" mass="75783">MTDPFVSPQRANRRARQRLDRLASGAIAASGIGVVAAVLAIGVYLTLAVLPLFEDASVEVDAEPSPATSGASIVWLAEDGEYWLSANGRVFDAQGEVTTLTDEPRVTTATEASETLPLAVGLDNGEVSVVPRDARGQPRWSQATRWRLFASAPVAALHLQSTTHGWALAGRDADGQVAALWHDGETARRIALPDRAEHLALGREGHLVMAQGTRLTSWKLSPDGSVAPSARAETAAPITALAFLQGDRTLVVGDAEGGLRRWRQRPDDQGWQAAETPYAALGEAPIRRLLALPRQRLWLALDADGRLGLYQAMSGQRWQGVAPEASLPVTLSSDARGNRVRWLSETGRLYRLAVEAPHAAVSTATLWMPQTYEGYASDEWRWAAAASGDAEPKYSLVPLAWGTLKAAAWAMVFAVPLALGAAVHSACYMSTRQRARLKPAIELMEALPGVVIGFVAGLLVAPFVEQHLAGTLALFICVPLGSVACGWLWRRLPARWEARLPPVGVGVGLIVPLALLCWAALSVSPWLEAWWFGGDLRAWMQQTLGWDYAQRNALIVGMAMGLAVIPTLYSLAEEALSGVPRSLAEGSLALGATRAQTLWRVQLPAAAPGILAAVMIGAGRAVGETMIVLMATGNTPLMSPSLFEGLRSLAANLAIELPEAAVGGTHYRLLLLGALLLFVFTFVVNTLAEVVRWRLKRRYRRYGARA</sequence>
<dbReference type="HOGENOM" id="CLU_013803_0_0_6"/>
<feature type="transmembrane region" description="Helical" evidence="5">
    <location>
        <begin position="610"/>
        <end position="631"/>
    </location>
</feature>
<feature type="transmembrane region" description="Helical" evidence="5">
    <location>
        <begin position="22"/>
        <end position="47"/>
    </location>
</feature>
<dbReference type="Proteomes" id="UP000000239">
    <property type="component" value="Chromosome"/>
</dbReference>
<dbReference type="Pfam" id="PF00528">
    <property type="entry name" value="BPD_transp_1"/>
    <property type="match status" value="1"/>
</dbReference>